<reference evidence="3" key="4">
    <citation type="submission" date="2025-08" db="UniProtKB">
        <authorList>
            <consortium name="Ensembl"/>
        </authorList>
    </citation>
    <scope>IDENTIFICATION</scope>
</reference>
<reference evidence="3" key="5">
    <citation type="submission" date="2025-09" db="UniProtKB">
        <authorList>
            <consortium name="Ensembl"/>
        </authorList>
    </citation>
    <scope>IDENTIFICATION</scope>
</reference>
<proteinExistence type="predicted"/>
<dbReference type="Gene3D" id="1.20.58.2220">
    <property type="entry name" value="Formin, FH2 domain"/>
    <property type="match status" value="1"/>
</dbReference>
<dbReference type="Pfam" id="PF02181">
    <property type="entry name" value="FH2"/>
    <property type="match status" value="1"/>
</dbReference>
<accession>A0A4W3I9Z1</accession>
<dbReference type="InterPro" id="IPR015425">
    <property type="entry name" value="FH2_Formin"/>
</dbReference>
<sequence>RYTTVILLLLLCVCLRVSLAVCVCLAVWVCVYVCVWLFGPKTDQVSVLASLRPVQDILEDIKQGASAAYGAEKLIELQKLLPDKEEVKKLRGFRGDRVGLSEAELFLLHLVDMPSYAERLEAMVVREEFQPRLRSLRFCLRTLTEAAHELLGCGELHTVMRLVLKAGNYMNEVRGWGQVGRCV</sequence>
<dbReference type="Ensembl" id="ENSCMIT00000018119.1">
    <property type="protein sequence ID" value="ENSCMIP00000017779.1"/>
    <property type="gene ID" value="ENSCMIG00000008441.1"/>
</dbReference>
<feature type="chain" id="PRO_5021308502" description="FH2 domain-containing protein" evidence="1">
    <location>
        <begin position="21"/>
        <end position="183"/>
    </location>
</feature>
<dbReference type="Proteomes" id="UP000314986">
    <property type="component" value="Unassembled WGS sequence"/>
</dbReference>
<dbReference type="InterPro" id="IPR042201">
    <property type="entry name" value="FH2_Formin_sf"/>
</dbReference>
<feature type="domain" description="FH2" evidence="2">
    <location>
        <begin position="1"/>
        <end position="183"/>
    </location>
</feature>
<reference evidence="4" key="3">
    <citation type="journal article" date="2014" name="Nature">
        <title>Elephant shark genome provides unique insights into gnathostome evolution.</title>
        <authorList>
            <consortium name="International Elephant Shark Genome Sequencing Consortium"/>
            <person name="Venkatesh B."/>
            <person name="Lee A.P."/>
            <person name="Ravi V."/>
            <person name="Maurya A.K."/>
            <person name="Lian M.M."/>
            <person name="Swann J.B."/>
            <person name="Ohta Y."/>
            <person name="Flajnik M.F."/>
            <person name="Sutoh Y."/>
            <person name="Kasahara M."/>
            <person name="Hoon S."/>
            <person name="Gangu V."/>
            <person name="Roy S.W."/>
            <person name="Irimia M."/>
            <person name="Korzh V."/>
            <person name="Kondrychyn I."/>
            <person name="Lim Z.W."/>
            <person name="Tay B.H."/>
            <person name="Tohari S."/>
            <person name="Kong K.W."/>
            <person name="Ho S."/>
            <person name="Lorente-Galdos B."/>
            <person name="Quilez J."/>
            <person name="Marques-Bonet T."/>
            <person name="Raney B.J."/>
            <person name="Ingham P.W."/>
            <person name="Tay A."/>
            <person name="Hillier L.W."/>
            <person name="Minx P."/>
            <person name="Boehm T."/>
            <person name="Wilson R.K."/>
            <person name="Brenner S."/>
            <person name="Warren W.C."/>
        </authorList>
    </citation>
    <scope>NUCLEOTIDE SEQUENCE [LARGE SCALE GENOMIC DNA]</scope>
</reference>
<reference evidence="4" key="1">
    <citation type="journal article" date="2006" name="Science">
        <title>Ancient noncoding elements conserved in the human genome.</title>
        <authorList>
            <person name="Venkatesh B."/>
            <person name="Kirkness E.F."/>
            <person name="Loh Y.H."/>
            <person name="Halpern A.L."/>
            <person name="Lee A.P."/>
            <person name="Johnson J."/>
            <person name="Dandona N."/>
            <person name="Viswanathan L.D."/>
            <person name="Tay A."/>
            <person name="Venter J.C."/>
            <person name="Strausberg R.L."/>
            <person name="Brenner S."/>
        </authorList>
    </citation>
    <scope>NUCLEOTIDE SEQUENCE [LARGE SCALE GENOMIC DNA]</scope>
</reference>
<keyword evidence="1" id="KW-0732">Signal</keyword>
<protein>
    <recommendedName>
        <fullName evidence="2">FH2 domain-containing protein</fullName>
    </recommendedName>
</protein>
<organism evidence="3 4">
    <name type="scientific">Callorhinchus milii</name>
    <name type="common">Ghost shark</name>
    <dbReference type="NCBI Taxonomy" id="7868"/>
    <lineage>
        <taxon>Eukaryota</taxon>
        <taxon>Metazoa</taxon>
        <taxon>Chordata</taxon>
        <taxon>Craniata</taxon>
        <taxon>Vertebrata</taxon>
        <taxon>Chondrichthyes</taxon>
        <taxon>Holocephali</taxon>
        <taxon>Chimaeriformes</taxon>
        <taxon>Callorhinchidae</taxon>
        <taxon>Callorhinchus</taxon>
    </lineage>
</organism>
<dbReference type="AlphaFoldDB" id="A0A4W3I9Z1"/>
<name>A0A4W3I9Z1_CALMI</name>
<evidence type="ECO:0000256" key="1">
    <source>
        <dbReference type="SAM" id="SignalP"/>
    </source>
</evidence>
<evidence type="ECO:0000313" key="3">
    <source>
        <dbReference type="Ensembl" id="ENSCMIP00000017779.1"/>
    </source>
</evidence>
<dbReference type="SUPFAM" id="SSF101447">
    <property type="entry name" value="Formin homology 2 domain (FH2 domain)"/>
    <property type="match status" value="1"/>
</dbReference>
<feature type="signal peptide" evidence="1">
    <location>
        <begin position="1"/>
        <end position="20"/>
    </location>
</feature>
<dbReference type="PROSITE" id="PS51444">
    <property type="entry name" value="FH2"/>
    <property type="match status" value="1"/>
</dbReference>
<dbReference type="GeneTree" id="ENSGT00940000155128"/>
<reference evidence="4" key="2">
    <citation type="journal article" date="2007" name="PLoS Biol.">
        <title>Survey sequencing and comparative analysis of the elephant shark (Callorhinchus milii) genome.</title>
        <authorList>
            <person name="Venkatesh B."/>
            <person name="Kirkness E.F."/>
            <person name="Loh Y.H."/>
            <person name="Halpern A.L."/>
            <person name="Lee A.P."/>
            <person name="Johnson J."/>
            <person name="Dandona N."/>
            <person name="Viswanathan L.D."/>
            <person name="Tay A."/>
            <person name="Venter J.C."/>
            <person name="Strausberg R.L."/>
            <person name="Brenner S."/>
        </authorList>
    </citation>
    <scope>NUCLEOTIDE SEQUENCE [LARGE SCALE GENOMIC DNA]</scope>
</reference>
<dbReference type="PANTHER" id="PTHR46345">
    <property type="entry name" value="INVERTED FORMIN-2"/>
    <property type="match status" value="1"/>
</dbReference>
<dbReference type="PANTHER" id="PTHR46345:SF8">
    <property type="entry name" value="FORMIN 3, ISOFORM B"/>
    <property type="match status" value="1"/>
</dbReference>
<evidence type="ECO:0000313" key="4">
    <source>
        <dbReference type="Proteomes" id="UP000314986"/>
    </source>
</evidence>
<keyword evidence="4" id="KW-1185">Reference proteome</keyword>
<evidence type="ECO:0000259" key="2">
    <source>
        <dbReference type="PROSITE" id="PS51444"/>
    </source>
</evidence>